<accession>A0ABN9PEM2</accession>
<sequence>SNLAEAGLLVPAAARQYTGDGHGHRERPGQEPHPGPAREGQVLDLPQRPPAAAVDREDGHLRRLLLGVPAPARGRGGAGRRCSVHAGDSVMDCRACNFYLCASCHPQEQHAGLDYFTWLSAGISAAVGVVQEEPASPQPMWRPLAGRLLHRDVQRAAQDGAGGGRGGPPASPGRGGCYANDGGGRRRQGGRWRGRG</sequence>
<proteinExistence type="predicted"/>
<feature type="compositionally biased region" description="Basic and acidic residues" evidence="1">
    <location>
        <begin position="21"/>
        <end position="30"/>
    </location>
</feature>
<feature type="region of interest" description="Disordered" evidence="1">
    <location>
        <begin position="1"/>
        <end position="43"/>
    </location>
</feature>
<dbReference type="EMBL" id="CAUYUJ010000561">
    <property type="protein sequence ID" value="CAK0791329.1"/>
    <property type="molecule type" value="Genomic_DNA"/>
</dbReference>
<dbReference type="Proteomes" id="UP001189429">
    <property type="component" value="Unassembled WGS sequence"/>
</dbReference>
<dbReference type="SUPFAM" id="SSF57845">
    <property type="entry name" value="B-box zinc-binding domain"/>
    <property type="match status" value="1"/>
</dbReference>
<organism evidence="2 3">
    <name type="scientific">Prorocentrum cordatum</name>
    <dbReference type="NCBI Taxonomy" id="2364126"/>
    <lineage>
        <taxon>Eukaryota</taxon>
        <taxon>Sar</taxon>
        <taxon>Alveolata</taxon>
        <taxon>Dinophyceae</taxon>
        <taxon>Prorocentrales</taxon>
        <taxon>Prorocentraceae</taxon>
        <taxon>Prorocentrum</taxon>
    </lineage>
</organism>
<evidence type="ECO:0000313" key="2">
    <source>
        <dbReference type="EMBL" id="CAK0791329.1"/>
    </source>
</evidence>
<feature type="non-terminal residue" evidence="2">
    <location>
        <position position="196"/>
    </location>
</feature>
<evidence type="ECO:0000256" key="1">
    <source>
        <dbReference type="SAM" id="MobiDB-lite"/>
    </source>
</evidence>
<reference evidence="2" key="1">
    <citation type="submission" date="2023-10" db="EMBL/GenBank/DDBJ databases">
        <authorList>
            <person name="Chen Y."/>
            <person name="Shah S."/>
            <person name="Dougan E. K."/>
            <person name="Thang M."/>
            <person name="Chan C."/>
        </authorList>
    </citation>
    <scope>NUCLEOTIDE SEQUENCE [LARGE SCALE GENOMIC DNA]</scope>
</reference>
<gene>
    <name evidence="2" type="ORF">PCOR1329_LOCUS2263</name>
</gene>
<name>A0ABN9PEM2_9DINO</name>
<evidence type="ECO:0008006" key="4">
    <source>
        <dbReference type="Google" id="ProtNLM"/>
    </source>
</evidence>
<feature type="non-terminal residue" evidence="2">
    <location>
        <position position="1"/>
    </location>
</feature>
<feature type="region of interest" description="Disordered" evidence="1">
    <location>
        <begin position="153"/>
        <end position="196"/>
    </location>
</feature>
<evidence type="ECO:0000313" key="3">
    <source>
        <dbReference type="Proteomes" id="UP001189429"/>
    </source>
</evidence>
<comment type="caution">
    <text evidence="2">The sequence shown here is derived from an EMBL/GenBank/DDBJ whole genome shotgun (WGS) entry which is preliminary data.</text>
</comment>
<protein>
    <recommendedName>
        <fullName evidence="4">B box-type domain-containing protein</fullName>
    </recommendedName>
</protein>
<feature type="compositionally biased region" description="Basic residues" evidence="1">
    <location>
        <begin position="185"/>
        <end position="196"/>
    </location>
</feature>
<keyword evidence="3" id="KW-1185">Reference proteome</keyword>